<evidence type="ECO:0000313" key="4">
    <source>
        <dbReference type="Proteomes" id="UP000094960"/>
    </source>
</evidence>
<dbReference type="AlphaFoldDB" id="A0A1D7YAJ0"/>
<proteinExistence type="predicted"/>
<feature type="domain" description="Bulb-type lectin" evidence="2">
    <location>
        <begin position="689"/>
        <end position="805"/>
    </location>
</feature>
<dbReference type="EMBL" id="CP017248">
    <property type="protein sequence ID" value="AOR32524.1"/>
    <property type="molecule type" value="Genomic_DNA"/>
</dbReference>
<evidence type="ECO:0000259" key="2">
    <source>
        <dbReference type="PROSITE" id="PS50927"/>
    </source>
</evidence>
<feature type="signal peptide" evidence="1">
    <location>
        <begin position="1"/>
        <end position="33"/>
    </location>
</feature>
<dbReference type="SUPFAM" id="SSF63825">
    <property type="entry name" value="YWTD domain"/>
    <property type="match status" value="1"/>
</dbReference>
<sequence>MAQHTLRSGCVAVAAACALATGALPLTAATASAAGPTETVIPAALLSNPPKDVVVFAGTGGFLHQSENQPAFVWTKYAGGPDIPVPQVKANPAPGYWGAGADVVATPSADGYQLHDMDSGTTTTIKPGAGQSYVGTFGSRLLTVTKAADGTVTGFHVLGTTGGQQTDTPVTGWPADATLQAVVMAGDADSVVLRYTESINGTTENRLALVDLATGAVTPIMGPLVSGARAVLSSTYIAWYSSYGADGTTSGGQVHVVSRSAPGGTENTIQVPSAPLGSTYDSTLYQVGIAGDSLLITYAASHTGPSSADDAIGYPLYTMPLSGSTTLTPVLDHVITSSVRQEPGGAVVVGGSSVTDWAARRFTAGSAGTPTGTAVDSDPGMPAPIDGLTLGDGKLFTVRRTSAGGDLVYDRSVQPGSPPSYGSEQNFGSPFAPTHCDTTATCNPPIATGDGNISQLWPNANSQGDAVTVQSPGDSAVMVTPGATGGTLVDAEGRYVVYDGGSTKKQYIGDADMGGTSHVLFTRQITAAALSGSTMWVPGPAAGTLTRIDLTTRRTAQTVATGAPCAPSELQAAAQHWVYWSCGPSGPAGVLDLATGKDVPVPAGLAQLGDGFVVEHDTTAGKLTLTDVHTDTATTTDLAGLPAGPVADDRRVTWAVDEYQGGIAYLDSGQNVHLVDPHIPASAPAPAAGAFMYPGQRLPAGHGLSSSTMTLTMQTDGNLVARLKTGTGAGQVVWSTGTSGNPGAYAVMQTDGNLVVYKNGGGPGTGGALWSSKTYGNPGAYATVQDDGDVVVYGKAGTSPLWRSGTGARPQTIGSGTTLRPGWWTQGTYTRLVMQTDGNLVMYRRRDGAALWSTRTSGHSGAYAVMQTDGDLVVYTSAGGPGKGGALWASGTGRHSGAYAMMQNDGNFVVYTSAGGPGKGGALWASGTSTTAR</sequence>
<dbReference type="Gene3D" id="2.90.10.10">
    <property type="entry name" value="Bulb-type lectin domain"/>
    <property type="match status" value="4"/>
</dbReference>
<keyword evidence="4" id="KW-1185">Reference proteome</keyword>
<dbReference type="RefSeq" id="WP_069779138.1">
    <property type="nucleotide sequence ID" value="NZ_CP017248.1"/>
</dbReference>
<keyword evidence="1" id="KW-0732">Signal</keyword>
<dbReference type="Proteomes" id="UP000094960">
    <property type="component" value="Chromosome"/>
</dbReference>
<dbReference type="KEGG" id="spun:BFF78_16940"/>
<accession>A0A1D7YAJ0</accession>
<evidence type="ECO:0000313" key="3">
    <source>
        <dbReference type="EMBL" id="AOR32524.1"/>
    </source>
</evidence>
<dbReference type="SMART" id="SM00108">
    <property type="entry name" value="B_lectin"/>
    <property type="match status" value="2"/>
</dbReference>
<feature type="domain" description="Bulb-type lectin" evidence="2">
    <location>
        <begin position="804"/>
        <end position="923"/>
    </location>
</feature>
<organism evidence="3 4">
    <name type="scientific">Streptomyces fodineus</name>
    <dbReference type="NCBI Taxonomy" id="1904616"/>
    <lineage>
        <taxon>Bacteria</taxon>
        <taxon>Bacillati</taxon>
        <taxon>Actinomycetota</taxon>
        <taxon>Actinomycetes</taxon>
        <taxon>Kitasatosporales</taxon>
        <taxon>Streptomycetaceae</taxon>
        <taxon>Streptomyces</taxon>
    </lineage>
</organism>
<feature type="chain" id="PRO_5009102742" description="Bulb-type lectin domain-containing protein" evidence="1">
    <location>
        <begin position="34"/>
        <end position="933"/>
    </location>
</feature>
<protein>
    <recommendedName>
        <fullName evidence="2">Bulb-type lectin domain-containing protein</fullName>
    </recommendedName>
</protein>
<reference evidence="4" key="1">
    <citation type="submission" date="2016-09" db="EMBL/GenBank/DDBJ databases">
        <title>Streptomyces puniciscabiei strain:TW1S1 Genome sequencing and assembly.</title>
        <authorList>
            <person name="Kim M.-K."/>
            <person name="Kim S.B."/>
        </authorList>
    </citation>
    <scope>NUCLEOTIDE SEQUENCE [LARGE SCALE GENOMIC DNA]</scope>
    <source>
        <strain evidence="4">TW1S1</strain>
    </source>
</reference>
<dbReference type="InterPro" id="IPR036426">
    <property type="entry name" value="Bulb-type_lectin_dom_sf"/>
</dbReference>
<dbReference type="InterPro" id="IPR001480">
    <property type="entry name" value="Bulb-type_lectin_dom"/>
</dbReference>
<dbReference type="PROSITE" id="PS50927">
    <property type="entry name" value="BULB_LECTIN"/>
    <property type="match status" value="2"/>
</dbReference>
<dbReference type="SUPFAM" id="SSF51110">
    <property type="entry name" value="alpha-D-mannose-specific plant lectins"/>
    <property type="match status" value="2"/>
</dbReference>
<evidence type="ECO:0000256" key="1">
    <source>
        <dbReference type="SAM" id="SignalP"/>
    </source>
</evidence>
<gene>
    <name evidence="3" type="ORF">BFF78_16940</name>
</gene>
<name>A0A1D7YAJ0_9ACTN</name>